<dbReference type="GeneID" id="134286660"/>
<reference evidence="2" key="1">
    <citation type="journal article" date="2015" name="Proc. Natl. Acad. Sci. U.S.A.">
        <title>Genome sequence of the Asian Tiger mosquito, Aedes albopictus, reveals insights into its biology, genetics, and evolution.</title>
        <authorList>
            <person name="Chen X.G."/>
            <person name="Jiang X."/>
            <person name="Gu J."/>
            <person name="Xu M."/>
            <person name="Wu Y."/>
            <person name="Deng Y."/>
            <person name="Zhang C."/>
            <person name="Bonizzoni M."/>
            <person name="Dermauw W."/>
            <person name="Vontas J."/>
            <person name="Armbruster P."/>
            <person name="Huang X."/>
            <person name="Yang Y."/>
            <person name="Zhang H."/>
            <person name="He W."/>
            <person name="Peng H."/>
            <person name="Liu Y."/>
            <person name="Wu K."/>
            <person name="Chen J."/>
            <person name="Lirakis M."/>
            <person name="Topalis P."/>
            <person name="Van Leeuwen T."/>
            <person name="Hall A.B."/>
            <person name="Jiang X."/>
            <person name="Thorpe C."/>
            <person name="Mueller R.L."/>
            <person name="Sun C."/>
            <person name="Waterhouse R.M."/>
            <person name="Yan G."/>
            <person name="Tu Z.J."/>
            <person name="Fang X."/>
            <person name="James A.A."/>
        </authorList>
    </citation>
    <scope>NUCLEOTIDE SEQUENCE [LARGE SCALE GENOMIC DNA]</scope>
    <source>
        <strain evidence="2">Foshan</strain>
    </source>
</reference>
<organism evidence="1 2">
    <name type="scientific">Aedes albopictus</name>
    <name type="common">Asian tiger mosquito</name>
    <name type="synonym">Stegomyia albopicta</name>
    <dbReference type="NCBI Taxonomy" id="7160"/>
    <lineage>
        <taxon>Eukaryota</taxon>
        <taxon>Metazoa</taxon>
        <taxon>Ecdysozoa</taxon>
        <taxon>Arthropoda</taxon>
        <taxon>Hexapoda</taxon>
        <taxon>Insecta</taxon>
        <taxon>Pterygota</taxon>
        <taxon>Neoptera</taxon>
        <taxon>Endopterygota</taxon>
        <taxon>Diptera</taxon>
        <taxon>Nematocera</taxon>
        <taxon>Culicoidea</taxon>
        <taxon>Culicidae</taxon>
        <taxon>Culicinae</taxon>
        <taxon>Aedini</taxon>
        <taxon>Aedes</taxon>
        <taxon>Stegomyia</taxon>
    </lineage>
</organism>
<evidence type="ECO:0008006" key="3">
    <source>
        <dbReference type="Google" id="ProtNLM"/>
    </source>
</evidence>
<dbReference type="Pfam" id="PF05380">
    <property type="entry name" value="Peptidase_A17"/>
    <property type="match status" value="1"/>
</dbReference>
<accession>A0ABM1YI89</accession>
<evidence type="ECO:0000313" key="2">
    <source>
        <dbReference type="Proteomes" id="UP000069940"/>
    </source>
</evidence>
<keyword evidence="2" id="KW-1185">Reference proteome</keyword>
<name>A0ABM1YI89_AEDAL</name>
<sequence>MFASGGFHLRKWASNSAAVLEGVPDADLELKIPIEENGSCTIKALGMQWQPCSDELHFSYQPTEILQPTKRNILSQIASLFDPLGLLAPIIVKAKLVMQRMWELKVAWDATPPGELTNDWLILVQKFSLLNSFQIPRHVIDMRSWTRLYLHGYCDASDVAMGACIYIRAVDNDGNSSSHLLCAKSKLAPIGNGRTTTPRLELCAAVILARLISNVRAALSATDFYEVRAFSDSKVVLAWLAGGRHLWRTVLQRFPLIYPLSTGVM</sequence>
<dbReference type="InterPro" id="IPR008042">
    <property type="entry name" value="Retrotrans_Pao"/>
</dbReference>
<reference evidence="1" key="2">
    <citation type="submission" date="2025-05" db="UniProtKB">
        <authorList>
            <consortium name="EnsemblMetazoa"/>
        </authorList>
    </citation>
    <scope>IDENTIFICATION</scope>
    <source>
        <strain evidence="1">Foshan</strain>
    </source>
</reference>
<dbReference type="Proteomes" id="UP000069940">
    <property type="component" value="Unassembled WGS sequence"/>
</dbReference>
<dbReference type="PANTHER" id="PTHR47331">
    <property type="entry name" value="PHD-TYPE DOMAIN-CONTAINING PROTEIN"/>
    <property type="match status" value="1"/>
</dbReference>
<dbReference type="EnsemblMetazoa" id="AALFPA23_009391.R12918">
    <property type="protein sequence ID" value="AALFPA23_009391.P12918"/>
    <property type="gene ID" value="AALFPA23_009391"/>
</dbReference>
<protein>
    <recommendedName>
        <fullName evidence="3">RNase H type-1 domain-containing protein</fullName>
    </recommendedName>
</protein>
<dbReference type="RefSeq" id="XP_062704295.1">
    <property type="nucleotide sequence ID" value="XM_062848311.1"/>
</dbReference>
<evidence type="ECO:0000313" key="1">
    <source>
        <dbReference type="EnsemblMetazoa" id="AALFPA23_009391.P12918"/>
    </source>
</evidence>
<proteinExistence type="predicted"/>